<evidence type="ECO:0000313" key="1">
    <source>
        <dbReference type="EMBL" id="CCC49307.1"/>
    </source>
</evidence>
<accession>G0TZA4</accession>
<dbReference type="EMBL" id="HE573023">
    <property type="protein sequence ID" value="CCC49307.1"/>
    <property type="molecule type" value="Genomic_DNA"/>
</dbReference>
<dbReference type="VEuPathDB" id="TriTrypDB:TvY486_0706250"/>
<organism evidence="1">
    <name type="scientific">Trypanosoma vivax (strain Y486)</name>
    <dbReference type="NCBI Taxonomy" id="1055687"/>
    <lineage>
        <taxon>Eukaryota</taxon>
        <taxon>Discoba</taxon>
        <taxon>Euglenozoa</taxon>
        <taxon>Kinetoplastea</taxon>
        <taxon>Metakinetoplastina</taxon>
        <taxon>Trypanosomatida</taxon>
        <taxon>Trypanosomatidae</taxon>
        <taxon>Trypanosoma</taxon>
        <taxon>Duttonella</taxon>
    </lineage>
</organism>
<sequence>MMGKSSVFFRCFLYLRGRARENFSVQNRLSCHCCLYKTAFLLMFFPIVLPAPAPAFLLGSEVSLLVYGQDGVPFLPAATLLPPFFQIQCGRAHRRKAKKCDIIMQAYAEVFRRRKVKITWTHRAAVCALT</sequence>
<reference evidence="1" key="1">
    <citation type="journal article" date="2012" name="Proc. Natl. Acad. Sci. U.S.A.">
        <title>Antigenic diversity is generated by distinct evolutionary mechanisms in African trypanosome species.</title>
        <authorList>
            <person name="Jackson A.P."/>
            <person name="Berry A."/>
            <person name="Aslett M."/>
            <person name="Allison H.C."/>
            <person name="Burton P."/>
            <person name="Vavrova-Anderson J."/>
            <person name="Brown R."/>
            <person name="Browne H."/>
            <person name="Corton N."/>
            <person name="Hauser H."/>
            <person name="Gamble J."/>
            <person name="Gilderthorp R."/>
            <person name="Marcello L."/>
            <person name="McQuillan J."/>
            <person name="Otto T.D."/>
            <person name="Quail M.A."/>
            <person name="Sanders M.J."/>
            <person name="van Tonder A."/>
            <person name="Ginger M.L."/>
            <person name="Field M.C."/>
            <person name="Barry J.D."/>
            <person name="Hertz-Fowler C."/>
            <person name="Berriman M."/>
        </authorList>
    </citation>
    <scope>NUCLEOTIDE SEQUENCE</scope>
    <source>
        <strain evidence="1">Y486</strain>
    </source>
</reference>
<proteinExistence type="predicted"/>
<name>G0TZA4_TRYVY</name>
<dbReference type="AlphaFoldDB" id="G0TZA4"/>
<gene>
    <name evidence="1" type="ORF">TVY486_0706250</name>
</gene>
<protein>
    <submittedName>
        <fullName evidence="1">Uncharacterized protein</fullName>
    </submittedName>
</protein>